<dbReference type="EMBL" id="JBBBZM010000017">
    <property type="protein sequence ID" value="KAL0638847.1"/>
    <property type="molecule type" value="Genomic_DNA"/>
</dbReference>
<feature type="short sequence motif" description="GXGXXG" evidence="4">
    <location>
        <begin position="16"/>
        <end position="21"/>
    </location>
</feature>
<dbReference type="PROSITE" id="PS51635">
    <property type="entry name" value="PNPLA"/>
    <property type="match status" value="1"/>
</dbReference>
<name>A0ABR3GT01_9PEZI</name>
<feature type="region of interest" description="Disordered" evidence="5">
    <location>
        <begin position="199"/>
        <end position="218"/>
    </location>
</feature>
<keyword evidence="3 4" id="KW-0443">Lipid metabolism</keyword>
<dbReference type="PANTHER" id="PTHR24185:SF1">
    <property type="entry name" value="CALCIUM-INDEPENDENT PHOSPHOLIPASE A2-GAMMA"/>
    <property type="match status" value="1"/>
</dbReference>
<keyword evidence="8" id="KW-1185">Reference proteome</keyword>
<keyword evidence="1 4" id="KW-0378">Hydrolase</keyword>
<keyword evidence="2 4" id="KW-0442">Lipid degradation</keyword>
<dbReference type="Proteomes" id="UP001447188">
    <property type="component" value="Unassembled WGS sequence"/>
</dbReference>
<accession>A0ABR3GT01</accession>
<dbReference type="Pfam" id="PF01734">
    <property type="entry name" value="Patatin"/>
    <property type="match status" value="1"/>
</dbReference>
<reference evidence="7 8" key="1">
    <citation type="submission" date="2024-02" db="EMBL/GenBank/DDBJ databases">
        <title>Discinaceae phylogenomics.</title>
        <authorList>
            <person name="Dirks A.C."/>
            <person name="James T.Y."/>
        </authorList>
    </citation>
    <scope>NUCLEOTIDE SEQUENCE [LARGE SCALE GENOMIC DNA]</scope>
    <source>
        <strain evidence="7 8">ACD0624</strain>
    </source>
</reference>
<dbReference type="CDD" id="cd07216">
    <property type="entry name" value="Pat17_PNPLA8_PNPLA9_like3"/>
    <property type="match status" value="1"/>
</dbReference>
<dbReference type="SUPFAM" id="SSF52151">
    <property type="entry name" value="FabD/lysophospholipase-like"/>
    <property type="match status" value="1"/>
</dbReference>
<feature type="active site" description="Proton acceptor" evidence="4">
    <location>
        <position position="279"/>
    </location>
</feature>
<evidence type="ECO:0000313" key="8">
    <source>
        <dbReference type="Proteomes" id="UP001447188"/>
    </source>
</evidence>
<feature type="active site" description="Nucleophile" evidence="4">
    <location>
        <position position="66"/>
    </location>
</feature>
<evidence type="ECO:0000256" key="4">
    <source>
        <dbReference type="PROSITE-ProRule" id="PRU01161"/>
    </source>
</evidence>
<proteinExistence type="predicted"/>
<dbReference type="InterPro" id="IPR002641">
    <property type="entry name" value="PNPLA_dom"/>
</dbReference>
<organism evidence="7 8">
    <name type="scientific">Discina gigas</name>
    <dbReference type="NCBI Taxonomy" id="1032678"/>
    <lineage>
        <taxon>Eukaryota</taxon>
        <taxon>Fungi</taxon>
        <taxon>Dikarya</taxon>
        <taxon>Ascomycota</taxon>
        <taxon>Pezizomycotina</taxon>
        <taxon>Pezizomycetes</taxon>
        <taxon>Pezizales</taxon>
        <taxon>Discinaceae</taxon>
        <taxon>Discina</taxon>
    </lineage>
</organism>
<evidence type="ECO:0000256" key="5">
    <source>
        <dbReference type="SAM" id="MobiDB-lite"/>
    </source>
</evidence>
<dbReference type="Gene3D" id="3.40.1090.10">
    <property type="entry name" value="Cytosolic phospholipase A2 catalytic domain"/>
    <property type="match status" value="1"/>
</dbReference>
<evidence type="ECO:0000256" key="1">
    <source>
        <dbReference type="ARBA" id="ARBA00022801"/>
    </source>
</evidence>
<evidence type="ECO:0000256" key="2">
    <source>
        <dbReference type="ARBA" id="ARBA00022963"/>
    </source>
</evidence>
<evidence type="ECO:0000259" key="6">
    <source>
        <dbReference type="PROSITE" id="PS51635"/>
    </source>
</evidence>
<gene>
    <name evidence="7" type="ORF">Q9L58_002078</name>
</gene>
<sequence>MSSSRLPPLRLLSLDGGGVRGLSSLVILKDIMENIAKEEHKLNLRDPTDNTPLKPCDYFDLIGGTSTGGIIAIMLSRLRLDVPSCIKIYSALAEKVFKNDRVIKFFGLQLRVAQTRFSGLILEKAIKSVLSDSNFDPEERMWDDTLFEYGKDDPDRPGRQATNQLPKLAVAVNGKPQEISIESTTTGPKWTLSMPLRTRKNTDLDEPTSAGTKKKSSGTGCHGLVVAVYKHAVGLPKLFLTNDPNDKETRIWQALRATSAAPTFFEEITFGVPGITYIDGGLGYNSPCVEIDAQAKSIWNGRAIGCVVSIGTGLQTIPNIQKISWLPFGLNDDLSVAAAIVQMATSTTRVDNEMQRMYRDTETEYYRWDVDTGLGDISLEQWMKEDEMASATQRYMEDPDQSIRKTKLANTLARLTAGPKVIECSAGRFRVGMRGDGLTTRDPANPTVPCWLLEDLDLKTGFPLGMGVHPRDDKDHSEEHRLTEKAVFPVEMDLDGDGHRSEAQTITCCRADNICLRTIISGVPQGRYSVRFIVCFFDQDPSSPVDSPQTRNFQNAWPRDGDEKASNHGRVDSDPPINLIFSIGKLYDPKTFIHRYVDPVISADIVPVLLHPDAIRVRIDEDMWTQHQGKGWFEIQSDVELNVGLEGGIGIVISKTLEKERRWIGGWSFGGVRLVPARSN</sequence>
<evidence type="ECO:0000256" key="3">
    <source>
        <dbReference type="ARBA" id="ARBA00023098"/>
    </source>
</evidence>
<feature type="domain" description="PNPLA" evidence="6">
    <location>
        <begin position="12"/>
        <end position="292"/>
    </location>
</feature>
<feature type="short sequence motif" description="DGA/G" evidence="4">
    <location>
        <begin position="279"/>
        <end position="281"/>
    </location>
</feature>
<feature type="short sequence motif" description="GXSXG" evidence="4">
    <location>
        <begin position="64"/>
        <end position="68"/>
    </location>
</feature>
<dbReference type="InterPro" id="IPR016035">
    <property type="entry name" value="Acyl_Trfase/lysoPLipase"/>
</dbReference>
<protein>
    <recommendedName>
        <fullName evidence="6">PNPLA domain-containing protein</fullName>
    </recommendedName>
</protein>
<comment type="caution">
    <text evidence="7">The sequence shown here is derived from an EMBL/GenBank/DDBJ whole genome shotgun (WGS) entry which is preliminary data.</text>
</comment>
<dbReference type="PANTHER" id="PTHR24185">
    <property type="entry name" value="CALCIUM-INDEPENDENT PHOSPHOLIPASE A2-GAMMA"/>
    <property type="match status" value="1"/>
</dbReference>
<evidence type="ECO:0000313" key="7">
    <source>
        <dbReference type="EMBL" id="KAL0638847.1"/>
    </source>
</evidence>